<sequence length="1006" mass="110609">MTFVETSGRNLLARMWLTAFVAALFCLAATALALAETKSLKGVALIIGQSNYQHIAALPNPANDARDMAKMLTDLGFDARNVTDRDTAKLKRDLERFVEDAEGADVAFIYYSGHGIEAGGENYLVPVDADVSSLKDAGQALVPISAVMDELKKTVPVTIMLLDACRTNPFPADAVVRRAPTASAEPIGAGGLEPVRGAKALANASAQDASLGTVVGFAAEPGRPALDGAAGENSPYAAALLRHLAAMKGTEFGSVMRMVTEEVYLDTKAKQRPWVNESLRRLLYFGVAPPEPTGDDGLITGERRQLLLTISDLPDPKRAQVELASLQDGVPLDALYGVLRALGTDKIPEDPTDLQKVLDVQAERLKKMMSERAALRTDDPEIKRLVASADKAIGQGAMVTARKFLDDAVGRVEQNSGAVDEAEELVRQKRIADAAIYAKRADAAALVFDYKSAANDYAKAFSLVEKWDDKLRWNYKNQEAEALNSHGYATGDLDALQHAIEAYHVILNFIPNGEQNKDWAITRNNMAVVLQTIGERETETTHLEEAAQIFRDSLVVFEREKDDRNWAAAQNNLANVLLKIGERESDPKRLNEAVAAMRATLEKRPRDKLPLDWAASQNNLGLALYALSQREPAGEHLKDAEAAYRLALEEYTREKAPVEWAMVENNLGNTLVTLGIQLNDKTKINEAADAFRAALKVRTRETFPVSWATSRLNLGNALSGVARFDMGTDTLEEAAAAYDDALTVFTRQRFPMDWASAQNNLGSIYQTLGQRTRDAARLEQSVAAFQAARQVYVRRKFPQDWAMSYYNLGNTLQLLGGVTDKPEHYSEAVDAYRNALREYKRETNPRQWALSQAGLGSTLHWLSMSNADPKTLRDSIAARRAALEVLTIETAPVDWANAQNGIGMSLLNLGNIERTGKYLDEAEAAFTATLKVFTREGQPLQWAFEQNNLGDIHWNRASYGGGKAEYLRAIEFFENAKQGFTEAGYTIPIPLTDQKIDLVKKQIAKK</sequence>
<dbReference type="InterPro" id="IPR052039">
    <property type="entry name" value="Caspase-related_regulators"/>
</dbReference>
<dbReference type="InterPro" id="IPR029030">
    <property type="entry name" value="Caspase-like_dom_sf"/>
</dbReference>
<dbReference type="PANTHER" id="PTHR22576:SF37">
    <property type="entry name" value="MUCOSA-ASSOCIATED LYMPHOID TISSUE LYMPHOMA TRANSLOCATION PROTEIN 1"/>
    <property type="match status" value="1"/>
</dbReference>
<comment type="caution">
    <text evidence="2">The sequence shown here is derived from an EMBL/GenBank/DDBJ whole genome shotgun (WGS) entry which is preliminary data.</text>
</comment>
<dbReference type="InterPro" id="IPR019734">
    <property type="entry name" value="TPR_rpt"/>
</dbReference>
<protein>
    <submittedName>
        <fullName evidence="2">Peptidase C14</fullName>
    </submittedName>
</protein>
<dbReference type="InterPro" id="IPR011600">
    <property type="entry name" value="Pept_C14_caspase"/>
</dbReference>
<evidence type="ECO:0000313" key="2">
    <source>
        <dbReference type="EMBL" id="OBP79194.1"/>
    </source>
</evidence>
<dbReference type="Pfam" id="PF00656">
    <property type="entry name" value="Peptidase_C14"/>
    <property type="match status" value="1"/>
</dbReference>
<reference evidence="3" key="1">
    <citation type="submission" date="2016-06" db="EMBL/GenBank/DDBJ databases">
        <title>NZP2037 Pacbio-Illumina hybrid assembly.</title>
        <authorList>
            <person name="Ramsay J.P."/>
        </authorList>
    </citation>
    <scope>NUCLEOTIDE SEQUENCE [LARGE SCALE GENOMIC DNA]</scope>
    <source>
        <strain evidence="3">R7ANS::ICEMlSym2042</strain>
    </source>
</reference>
<dbReference type="EMBL" id="LZTJ01000004">
    <property type="protein sequence ID" value="OBP79194.1"/>
    <property type="molecule type" value="Genomic_DNA"/>
</dbReference>
<dbReference type="OrthoDB" id="433986at2"/>
<dbReference type="AlphaFoldDB" id="A0A1A5HQK3"/>
<dbReference type="Proteomes" id="UP000093748">
    <property type="component" value="Unassembled WGS sequence"/>
</dbReference>
<dbReference type="InterPro" id="IPR001309">
    <property type="entry name" value="Pept_C14_p20"/>
</dbReference>
<dbReference type="RefSeq" id="WP_064987079.1">
    <property type="nucleotide sequence ID" value="NZ_LZTH01000047.1"/>
</dbReference>
<feature type="domain" description="Caspase family p20" evidence="1">
    <location>
        <begin position="40"/>
        <end position="119"/>
    </location>
</feature>
<dbReference type="SUPFAM" id="SSF48452">
    <property type="entry name" value="TPR-like"/>
    <property type="match status" value="4"/>
</dbReference>
<accession>A0A1A5HQK3</accession>
<dbReference type="GO" id="GO:0004197">
    <property type="term" value="F:cysteine-type endopeptidase activity"/>
    <property type="evidence" value="ECO:0007669"/>
    <property type="project" value="InterPro"/>
</dbReference>
<proteinExistence type="predicted"/>
<name>A0A1A5HQK3_RHILI</name>
<gene>
    <name evidence="2" type="ORF">BAE39_28445</name>
</gene>
<dbReference type="SMART" id="SM00028">
    <property type="entry name" value="TPR"/>
    <property type="match status" value="8"/>
</dbReference>
<organism evidence="2 3">
    <name type="scientific">Rhizobium loti</name>
    <name type="common">Mesorhizobium loti</name>
    <dbReference type="NCBI Taxonomy" id="381"/>
    <lineage>
        <taxon>Bacteria</taxon>
        <taxon>Pseudomonadati</taxon>
        <taxon>Pseudomonadota</taxon>
        <taxon>Alphaproteobacteria</taxon>
        <taxon>Hyphomicrobiales</taxon>
        <taxon>Phyllobacteriaceae</taxon>
        <taxon>Mesorhizobium</taxon>
    </lineage>
</organism>
<dbReference type="PROSITE" id="PS50208">
    <property type="entry name" value="CASPASE_P20"/>
    <property type="match status" value="1"/>
</dbReference>
<dbReference type="GO" id="GO:0006508">
    <property type="term" value="P:proteolysis"/>
    <property type="evidence" value="ECO:0007669"/>
    <property type="project" value="InterPro"/>
</dbReference>
<dbReference type="Gene3D" id="3.40.50.1460">
    <property type="match status" value="1"/>
</dbReference>
<dbReference type="Gene3D" id="1.25.40.10">
    <property type="entry name" value="Tetratricopeptide repeat domain"/>
    <property type="match status" value="4"/>
</dbReference>
<dbReference type="InterPro" id="IPR011990">
    <property type="entry name" value="TPR-like_helical_dom_sf"/>
</dbReference>
<evidence type="ECO:0000259" key="1">
    <source>
        <dbReference type="PROSITE" id="PS50208"/>
    </source>
</evidence>
<dbReference type="PANTHER" id="PTHR22576">
    <property type="entry name" value="MUCOSA ASSOCIATED LYMPHOID TISSUE LYMPHOMA TRANSLOCATION PROTEIN 1/PARACASPASE"/>
    <property type="match status" value="1"/>
</dbReference>
<dbReference type="SUPFAM" id="SSF52129">
    <property type="entry name" value="Caspase-like"/>
    <property type="match status" value="1"/>
</dbReference>
<dbReference type="GeneID" id="66683632"/>
<evidence type="ECO:0000313" key="3">
    <source>
        <dbReference type="Proteomes" id="UP000093748"/>
    </source>
</evidence>